<evidence type="ECO:0000313" key="18">
    <source>
        <dbReference type="EMBL" id="TMI83729.1"/>
    </source>
</evidence>
<feature type="active site" description="Proton acceptor" evidence="13">
    <location>
        <position position="79"/>
    </location>
</feature>
<evidence type="ECO:0000256" key="13">
    <source>
        <dbReference type="PIRSR" id="PIRSR618044-1"/>
    </source>
</evidence>
<keyword evidence="8" id="KW-0378">Hydrolase</keyword>
<name>A0A537JJK6_9BACT</name>
<dbReference type="Gene3D" id="2.60.410.10">
    <property type="entry name" value="D-Ala-D-Ala carboxypeptidase, C-terminal domain"/>
    <property type="match status" value="1"/>
</dbReference>
<sequence length="416" mass="44993">MGAMVRCLCVGVCLALLLPPAGAAPRVGAALLAAAPPAVERGPAGPPGPPSTLLMEVFTGQVLAESDAHRQIPPASLDKLMTLYLTLQSVKTHRLDLSTTVTVSVDAWRIGRTHRSSRMFLNVGDRVTIEQLLYGLMVASGNDAAETLAEAIAASPEQFVDQMNATAARLGLKDTHFVTPHGLPTPGEHTSAWDMGHLAREILAAFPDAVAYTSPRYVTYGGIRQANWNNLVFRDPRVDGLKTGFTDEAGFNIVATASRGPLRLIAVVMGAHTLQLRTASAEAQLNMGFARYELVAVPWQRLVPSSIRVYGGRAARLRLETPRAVEVLVTRDDRSPLTVSEELRVRPIAPFQRGQQVATLTIRNATAVLATSPLLATAPVDRSGILTRLWSLLRYRIGGLLRHRQTTWTATFVPQQ</sequence>
<comment type="function">
    <text evidence="1">Removes C-terminal D-alanyl residues from sugar-peptide cell wall precursors.</text>
</comment>
<keyword evidence="11" id="KW-0961">Cell wall biogenesis/degradation</keyword>
<evidence type="ECO:0000256" key="9">
    <source>
        <dbReference type="ARBA" id="ARBA00022960"/>
    </source>
</evidence>
<dbReference type="InterPro" id="IPR015956">
    <property type="entry name" value="Peniciliin-bd_prot_C_sf"/>
</dbReference>
<dbReference type="UniPathway" id="UPA00219"/>
<gene>
    <name evidence="18" type="ORF">E6H03_03225</name>
</gene>
<keyword evidence="5 18" id="KW-0121">Carboxypeptidase</keyword>
<evidence type="ECO:0000259" key="17">
    <source>
        <dbReference type="SMART" id="SM00936"/>
    </source>
</evidence>
<reference evidence="18 19" key="1">
    <citation type="journal article" date="2019" name="Nat. Microbiol.">
        <title>Mediterranean grassland soil C-N compound turnover is dependent on rainfall and depth, and is mediated by genomically divergent microorganisms.</title>
        <authorList>
            <person name="Diamond S."/>
            <person name="Andeer P.F."/>
            <person name="Li Z."/>
            <person name="Crits-Christoph A."/>
            <person name="Burstein D."/>
            <person name="Anantharaman K."/>
            <person name="Lane K.R."/>
            <person name="Thomas B.C."/>
            <person name="Pan C."/>
            <person name="Northen T.R."/>
            <person name="Banfield J.F."/>
        </authorList>
    </citation>
    <scope>NUCLEOTIDE SEQUENCE [LARGE SCALE GENOMIC DNA]</scope>
    <source>
        <strain evidence="18">NP_6</strain>
    </source>
</reference>
<protein>
    <recommendedName>
        <fullName evidence="4">serine-type D-Ala-D-Ala carboxypeptidase</fullName>
        <ecNumber evidence="4">3.4.16.4</ecNumber>
    </recommendedName>
</protein>
<dbReference type="SMART" id="SM00936">
    <property type="entry name" value="PBP5_C"/>
    <property type="match status" value="1"/>
</dbReference>
<dbReference type="GO" id="GO:0071555">
    <property type="term" value="P:cell wall organization"/>
    <property type="evidence" value="ECO:0007669"/>
    <property type="project" value="UniProtKB-KW"/>
</dbReference>
<feature type="active site" evidence="13">
    <location>
        <position position="140"/>
    </location>
</feature>
<feature type="binding site" evidence="14">
    <location>
        <position position="242"/>
    </location>
    <ligand>
        <name>substrate</name>
    </ligand>
</feature>
<evidence type="ECO:0000256" key="2">
    <source>
        <dbReference type="ARBA" id="ARBA00004752"/>
    </source>
</evidence>
<feature type="domain" description="Peptidase S11 D-Ala-D-Ala carboxypeptidase A C-terminal" evidence="17">
    <location>
        <begin position="292"/>
        <end position="382"/>
    </location>
</feature>
<evidence type="ECO:0000256" key="10">
    <source>
        <dbReference type="ARBA" id="ARBA00022984"/>
    </source>
</evidence>
<evidence type="ECO:0000256" key="1">
    <source>
        <dbReference type="ARBA" id="ARBA00003217"/>
    </source>
</evidence>
<dbReference type="InterPro" id="IPR037167">
    <property type="entry name" value="Peptidase_S11_C_sf"/>
</dbReference>
<evidence type="ECO:0000256" key="15">
    <source>
        <dbReference type="RuleBase" id="RU004016"/>
    </source>
</evidence>
<comment type="similarity">
    <text evidence="3 15">Belongs to the peptidase S11 family.</text>
</comment>
<dbReference type="SUPFAM" id="SSF69189">
    <property type="entry name" value="Penicillin-binding protein associated domain"/>
    <property type="match status" value="1"/>
</dbReference>
<dbReference type="Pfam" id="PF07943">
    <property type="entry name" value="PBP5_C"/>
    <property type="match status" value="1"/>
</dbReference>
<feature type="active site" description="Acyl-ester intermediate" evidence="13">
    <location>
        <position position="76"/>
    </location>
</feature>
<dbReference type="EC" id="3.4.16.4" evidence="4"/>
<dbReference type="EMBL" id="VBAN01000095">
    <property type="protein sequence ID" value="TMI83729.1"/>
    <property type="molecule type" value="Genomic_DNA"/>
</dbReference>
<dbReference type="PANTHER" id="PTHR21581:SF6">
    <property type="entry name" value="TRAFFICKING PROTEIN PARTICLE COMPLEX SUBUNIT 12"/>
    <property type="match status" value="1"/>
</dbReference>
<dbReference type="PRINTS" id="PR00725">
    <property type="entry name" value="DADACBPTASE1"/>
</dbReference>
<evidence type="ECO:0000256" key="16">
    <source>
        <dbReference type="SAM" id="SignalP"/>
    </source>
</evidence>
<evidence type="ECO:0000256" key="12">
    <source>
        <dbReference type="ARBA" id="ARBA00034000"/>
    </source>
</evidence>
<dbReference type="Proteomes" id="UP000318093">
    <property type="component" value="Unassembled WGS sequence"/>
</dbReference>
<dbReference type="GO" id="GO:0009252">
    <property type="term" value="P:peptidoglycan biosynthetic process"/>
    <property type="evidence" value="ECO:0007669"/>
    <property type="project" value="UniProtKB-UniPathway"/>
</dbReference>
<dbReference type="GO" id="GO:0009002">
    <property type="term" value="F:serine-type D-Ala-D-Ala carboxypeptidase activity"/>
    <property type="evidence" value="ECO:0007669"/>
    <property type="project" value="UniProtKB-EC"/>
</dbReference>
<dbReference type="AlphaFoldDB" id="A0A537JJK6"/>
<organism evidence="18 19">
    <name type="scientific">Candidatus Segetimicrobium genomatis</name>
    <dbReference type="NCBI Taxonomy" id="2569760"/>
    <lineage>
        <taxon>Bacteria</taxon>
        <taxon>Bacillati</taxon>
        <taxon>Candidatus Sysuimicrobiota</taxon>
        <taxon>Candidatus Sysuimicrobiia</taxon>
        <taxon>Candidatus Sysuimicrobiales</taxon>
        <taxon>Candidatus Segetimicrobiaceae</taxon>
        <taxon>Candidatus Segetimicrobium</taxon>
    </lineage>
</organism>
<evidence type="ECO:0000256" key="8">
    <source>
        <dbReference type="ARBA" id="ARBA00022801"/>
    </source>
</evidence>
<dbReference type="Pfam" id="PF00768">
    <property type="entry name" value="Peptidase_S11"/>
    <property type="match status" value="1"/>
</dbReference>
<evidence type="ECO:0000256" key="6">
    <source>
        <dbReference type="ARBA" id="ARBA00022670"/>
    </source>
</evidence>
<evidence type="ECO:0000256" key="7">
    <source>
        <dbReference type="ARBA" id="ARBA00022729"/>
    </source>
</evidence>
<evidence type="ECO:0000313" key="19">
    <source>
        <dbReference type="Proteomes" id="UP000318093"/>
    </source>
</evidence>
<dbReference type="InterPro" id="IPR018044">
    <property type="entry name" value="Peptidase_S11"/>
</dbReference>
<keyword evidence="7 16" id="KW-0732">Signal</keyword>
<dbReference type="InterPro" id="IPR012338">
    <property type="entry name" value="Beta-lactam/transpept-like"/>
</dbReference>
<evidence type="ECO:0000256" key="11">
    <source>
        <dbReference type="ARBA" id="ARBA00023316"/>
    </source>
</evidence>
<comment type="caution">
    <text evidence="18">The sequence shown here is derived from an EMBL/GenBank/DDBJ whole genome shotgun (WGS) entry which is preliminary data.</text>
</comment>
<comment type="pathway">
    <text evidence="2">Cell wall biogenesis; peptidoglycan biosynthesis.</text>
</comment>
<dbReference type="GO" id="GO:0006508">
    <property type="term" value="P:proteolysis"/>
    <property type="evidence" value="ECO:0007669"/>
    <property type="project" value="UniProtKB-KW"/>
</dbReference>
<evidence type="ECO:0000256" key="4">
    <source>
        <dbReference type="ARBA" id="ARBA00012448"/>
    </source>
</evidence>
<keyword evidence="10" id="KW-0573">Peptidoglycan synthesis</keyword>
<dbReference type="GO" id="GO:0008360">
    <property type="term" value="P:regulation of cell shape"/>
    <property type="evidence" value="ECO:0007669"/>
    <property type="project" value="UniProtKB-KW"/>
</dbReference>
<comment type="catalytic activity">
    <reaction evidence="12">
        <text>Preferential cleavage: (Ac)2-L-Lys-D-Ala-|-D-Ala. Also transpeptidation of peptidyl-alanyl moieties that are N-acyl substituents of D-alanine.</text>
        <dbReference type="EC" id="3.4.16.4"/>
    </reaction>
</comment>
<dbReference type="PANTHER" id="PTHR21581">
    <property type="entry name" value="D-ALANYL-D-ALANINE CARBOXYPEPTIDASE"/>
    <property type="match status" value="1"/>
</dbReference>
<feature type="signal peptide" evidence="16">
    <location>
        <begin position="1"/>
        <end position="23"/>
    </location>
</feature>
<proteinExistence type="inferred from homology"/>
<keyword evidence="6" id="KW-0645">Protease</keyword>
<evidence type="ECO:0000256" key="3">
    <source>
        <dbReference type="ARBA" id="ARBA00007164"/>
    </source>
</evidence>
<evidence type="ECO:0000256" key="14">
    <source>
        <dbReference type="PIRSR" id="PIRSR618044-2"/>
    </source>
</evidence>
<dbReference type="Gene3D" id="3.40.710.10">
    <property type="entry name" value="DD-peptidase/beta-lactamase superfamily"/>
    <property type="match status" value="1"/>
</dbReference>
<dbReference type="SUPFAM" id="SSF56601">
    <property type="entry name" value="beta-lactamase/transpeptidase-like"/>
    <property type="match status" value="1"/>
</dbReference>
<evidence type="ECO:0000256" key="5">
    <source>
        <dbReference type="ARBA" id="ARBA00022645"/>
    </source>
</evidence>
<accession>A0A537JJK6</accession>
<keyword evidence="9" id="KW-0133">Cell shape</keyword>
<feature type="chain" id="PRO_5022066784" description="serine-type D-Ala-D-Ala carboxypeptidase" evidence="16">
    <location>
        <begin position="24"/>
        <end position="416"/>
    </location>
</feature>
<dbReference type="InterPro" id="IPR001967">
    <property type="entry name" value="Peptidase_S11_N"/>
</dbReference>
<dbReference type="InterPro" id="IPR012907">
    <property type="entry name" value="Peptidase_S11_C"/>
</dbReference>